<evidence type="ECO:0000259" key="7">
    <source>
        <dbReference type="Pfam" id="PF14322"/>
    </source>
</evidence>
<dbReference type="InterPro" id="IPR011990">
    <property type="entry name" value="TPR-like_helical_dom_sf"/>
</dbReference>
<evidence type="ECO:0000256" key="2">
    <source>
        <dbReference type="ARBA" id="ARBA00006275"/>
    </source>
</evidence>
<dbReference type="EMBL" id="LT605205">
    <property type="protein sequence ID" value="SCD19888.1"/>
    <property type="molecule type" value="Genomic_DNA"/>
</dbReference>
<accession>A0A1R3T3N1</accession>
<evidence type="ECO:0000259" key="6">
    <source>
        <dbReference type="Pfam" id="PF07980"/>
    </source>
</evidence>
<organism evidence="8 9">
    <name type="scientific">Proteiniphilum saccharofermentans</name>
    <dbReference type="NCBI Taxonomy" id="1642647"/>
    <lineage>
        <taxon>Bacteria</taxon>
        <taxon>Pseudomonadati</taxon>
        <taxon>Bacteroidota</taxon>
        <taxon>Bacteroidia</taxon>
        <taxon>Bacteroidales</taxon>
        <taxon>Dysgonomonadaceae</taxon>
        <taxon>Proteiniphilum</taxon>
    </lineage>
</organism>
<evidence type="ECO:0000256" key="3">
    <source>
        <dbReference type="ARBA" id="ARBA00022729"/>
    </source>
</evidence>
<evidence type="ECO:0000256" key="5">
    <source>
        <dbReference type="ARBA" id="ARBA00023237"/>
    </source>
</evidence>
<dbReference type="Proteomes" id="UP000187464">
    <property type="component" value="Chromosome I"/>
</dbReference>
<comment type="similarity">
    <text evidence="2">Belongs to the SusD family.</text>
</comment>
<keyword evidence="5" id="KW-0998">Cell outer membrane</keyword>
<dbReference type="KEGG" id="psac:PSM36_1063"/>
<gene>
    <name evidence="8" type="ORF">PSM36_1063</name>
</gene>
<comment type="subcellular location">
    <subcellularLocation>
        <location evidence="1">Cell outer membrane</location>
    </subcellularLocation>
</comment>
<feature type="domain" description="SusD-like N-terminal" evidence="7">
    <location>
        <begin position="96"/>
        <end position="215"/>
    </location>
</feature>
<reference evidence="8 9" key="1">
    <citation type="submission" date="2016-08" db="EMBL/GenBank/DDBJ databases">
        <authorList>
            <person name="Seilhamer J.J."/>
        </authorList>
    </citation>
    <scope>NUCLEOTIDE SEQUENCE [LARGE SCALE GENOMIC DNA]</scope>
    <source>
        <strain evidence="8">M3/6</strain>
    </source>
</reference>
<dbReference type="AlphaFoldDB" id="A0A1R3T3N1"/>
<dbReference type="InterPro" id="IPR012944">
    <property type="entry name" value="SusD_RagB_dom"/>
</dbReference>
<dbReference type="CDD" id="cd08977">
    <property type="entry name" value="SusD"/>
    <property type="match status" value="1"/>
</dbReference>
<feature type="domain" description="RagB/SusD" evidence="6">
    <location>
        <begin position="329"/>
        <end position="484"/>
    </location>
</feature>
<keyword evidence="4" id="KW-0472">Membrane</keyword>
<protein>
    <submittedName>
        <fullName evidence="8">RagB/SusD domain-containing protein</fullName>
    </submittedName>
</protein>
<dbReference type="InterPro" id="IPR033985">
    <property type="entry name" value="SusD-like_N"/>
</dbReference>
<dbReference type="GO" id="GO:0009279">
    <property type="term" value="C:cell outer membrane"/>
    <property type="evidence" value="ECO:0007669"/>
    <property type="project" value="UniProtKB-SubCell"/>
</dbReference>
<dbReference type="Gene3D" id="1.25.40.390">
    <property type="match status" value="1"/>
</dbReference>
<dbReference type="STRING" id="1642647.PSM36_1063"/>
<dbReference type="Pfam" id="PF07980">
    <property type="entry name" value="SusD_RagB"/>
    <property type="match status" value="1"/>
</dbReference>
<evidence type="ECO:0000256" key="1">
    <source>
        <dbReference type="ARBA" id="ARBA00004442"/>
    </source>
</evidence>
<keyword evidence="9" id="KW-1185">Reference proteome</keyword>
<name>A0A1R3T3N1_9BACT</name>
<dbReference type="Pfam" id="PF14322">
    <property type="entry name" value="SusD-like_3"/>
    <property type="match status" value="1"/>
</dbReference>
<dbReference type="SUPFAM" id="SSF48452">
    <property type="entry name" value="TPR-like"/>
    <property type="match status" value="1"/>
</dbReference>
<evidence type="ECO:0000256" key="4">
    <source>
        <dbReference type="ARBA" id="ARBA00023136"/>
    </source>
</evidence>
<evidence type="ECO:0000313" key="9">
    <source>
        <dbReference type="Proteomes" id="UP000187464"/>
    </source>
</evidence>
<keyword evidence="3" id="KW-0732">Signal</keyword>
<proteinExistence type="inferred from homology"/>
<evidence type="ECO:0000313" key="8">
    <source>
        <dbReference type="EMBL" id="SCD19888.1"/>
    </source>
</evidence>
<sequence length="484" mass="55020">MNTTLLNRNSLFLIILFLVTLLSCEDLLEERPKTVAEELFYNTPEEVETAVNAVYLSFKGATWSELIVRLDAHTDWGYGRGSRSILSNVQGFTSIDEMNDYWVNFYSIIRNANIVILNTKENEKISTAQVERFVAEVRFLRALAYYHLVRNYGAVPLRTENNLKERDLVKSPVTDIYTFIREDLEYAETYLPETPSKSGKPGIYAAKTLLADVYLTLGEYANARDKADEVIKSNKYTLVSVTSADDLRANVFGPDLITSSEEIFYIKYTRQVGFGNWILWVLNHEASGHFNFGGAYAHYSDATNIFFVNWDENDLRKRLWDNIDFGLGATTMVCGKYADTEAVDRSTGAGNDLPLMRYPDALLIYAEASCMAANGPTAEGMEMLNQVHRRAYGIDPETVSSIDFKVGEYDALSFQDLVLQERAYEFIFEGKRWYDLKRTGKANEIIGEAKKVTIPEKAYLWPIPSSELNYNQALDPKNDQNPGY</sequence>